<dbReference type="PANTHER" id="PTHR11537:SF254">
    <property type="entry name" value="POTASSIUM VOLTAGE-GATED CHANNEL PROTEIN SHAB"/>
    <property type="match status" value="1"/>
</dbReference>
<evidence type="ECO:0000256" key="11">
    <source>
        <dbReference type="ARBA" id="ARBA00023303"/>
    </source>
</evidence>
<evidence type="ECO:0000256" key="13">
    <source>
        <dbReference type="SAM" id="Phobius"/>
    </source>
</evidence>
<keyword evidence="3" id="KW-0633">Potassium transport</keyword>
<dbReference type="InterPro" id="IPR005821">
    <property type="entry name" value="Ion_trans_dom"/>
</dbReference>
<evidence type="ECO:0000256" key="2">
    <source>
        <dbReference type="ARBA" id="ARBA00022448"/>
    </source>
</evidence>
<keyword evidence="2" id="KW-0813">Transport</keyword>
<evidence type="ECO:0000256" key="4">
    <source>
        <dbReference type="ARBA" id="ARBA00022692"/>
    </source>
</evidence>
<evidence type="ECO:0000256" key="8">
    <source>
        <dbReference type="ARBA" id="ARBA00022989"/>
    </source>
</evidence>
<dbReference type="InterPro" id="IPR028325">
    <property type="entry name" value="VG_K_chnl"/>
</dbReference>
<protein>
    <submittedName>
        <fullName evidence="15">Cyclic nucleotide-gated potassium channel</fullName>
    </submittedName>
</protein>
<evidence type="ECO:0000256" key="3">
    <source>
        <dbReference type="ARBA" id="ARBA00022538"/>
    </source>
</evidence>
<keyword evidence="7" id="KW-0630">Potassium</keyword>
<keyword evidence="10 13" id="KW-0472">Membrane</keyword>
<feature type="transmembrane region" description="Helical" evidence="13">
    <location>
        <begin position="140"/>
        <end position="161"/>
    </location>
</feature>
<keyword evidence="4 13" id="KW-0812">Transmembrane</keyword>
<dbReference type="OrthoDB" id="9810759at2"/>
<evidence type="ECO:0000313" key="16">
    <source>
        <dbReference type="Proteomes" id="UP000316714"/>
    </source>
</evidence>
<evidence type="ECO:0000256" key="10">
    <source>
        <dbReference type="ARBA" id="ARBA00023136"/>
    </source>
</evidence>
<dbReference type="Gene3D" id="1.20.120.350">
    <property type="entry name" value="Voltage-gated potassium channels. Chain C"/>
    <property type="match status" value="1"/>
</dbReference>
<dbReference type="GO" id="GO:0001508">
    <property type="term" value="P:action potential"/>
    <property type="evidence" value="ECO:0007669"/>
    <property type="project" value="TreeGrafter"/>
</dbReference>
<dbReference type="SUPFAM" id="SSF81324">
    <property type="entry name" value="Voltage-gated potassium channels"/>
    <property type="match status" value="1"/>
</dbReference>
<evidence type="ECO:0000256" key="9">
    <source>
        <dbReference type="ARBA" id="ARBA00023065"/>
    </source>
</evidence>
<organism evidence="15 16">
    <name type="scientific">Posidoniimonas corsicana</name>
    <dbReference type="NCBI Taxonomy" id="1938618"/>
    <lineage>
        <taxon>Bacteria</taxon>
        <taxon>Pseudomonadati</taxon>
        <taxon>Planctomycetota</taxon>
        <taxon>Planctomycetia</taxon>
        <taxon>Pirellulales</taxon>
        <taxon>Lacipirellulaceae</taxon>
        <taxon>Posidoniimonas</taxon>
    </lineage>
</organism>
<proteinExistence type="predicted"/>
<dbReference type="Proteomes" id="UP000316714">
    <property type="component" value="Unassembled WGS sequence"/>
</dbReference>
<dbReference type="GO" id="GO:0005249">
    <property type="term" value="F:voltage-gated potassium channel activity"/>
    <property type="evidence" value="ECO:0007669"/>
    <property type="project" value="InterPro"/>
</dbReference>
<feature type="transmembrane region" description="Helical" evidence="13">
    <location>
        <begin position="79"/>
        <end position="98"/>
    </location>
</feature>
<feature type="transmembrane region" description="Helical" evidence="13">
    <location>
        <begin position="45"/>
        <end position="67"/>
    </location>
</feature>
<keyword evidence="8 13" id="KW-1133">Transmembrane helix</keyword>
<sequence length="256" mass="28280">MPTLKQIVEKSDTRLGRAFDLTIQALIVVSLVSFSLDTLPNLPGWASRLLSVVEVMTVTAFTIEYLLRLLLADSKPRFAFSFFGIVDLLAILPFYVAAGVDMRSVRAFRMFRLFSILKLTRYSRAMRRFHRAFASAKEEVVLFSLGATLMLYLSAVGIYYFENAAQPEAFASVFHSLWWAVCTLTTVGYGDVYPITTGGKLFTFAVLAIGLGIVAVPAGLVATALSRAREFEQPASAPPAPHFAREERPADSYNNA</sequence>
<reference evidence="15 16" key="1">
    <citation type="submission" date="2019-02" db="EMBL/GenBank/DDBJ databases">
        <title>Deep-cultivation of Planctomycetes and their phenomic and genomic characterization uncovers novel biology.</title>
        <authorList>
            <person name="Wiegand S."/>
            <person name="Jogler M."/>
            <person name="Boedeker C."/>
            <person name="Pinto D."/>
            <person name="Vollmers J."/>
            <person name="Rivas-Marin E."/>
            <person name="Kohn T."/>
            <person name="Peeters S.H."/>
            <person name="Heuer A."/>
            <person name="Rast P."/>
            <person name="Oberbeckmann S."/>
            <person name="Bunk B."/>
            <person name="Jeske O."/>
            <person name="Meyerdierks A."/>
            <person name="Storesund J.E."/>
            <person name="Kallscheuer N."/>
            <person name="Luecker S."/>
            <person name="Lage O.M."/>
            <person name="Pohl T."/>
            <person name="Merkel B.J."/>
            <person name="Hornburger P."/>
            <person name="Mueller R.-W."/>
            <person name="Bruemmer F."/>
            <person name="Labrenz M."/>
            <person name="Spormann A.M."/>
            <person name="Op Den Camp H."/>
            <person name="Overmann J."/>
            <person name="Amann R."/>
            <person name="Jetten M.S.M."/>
            <person name="Mascher T."/>
            <person name="Medema M.H."/>
            <person name="Devos D.P."/>
            <person name="Kaster A.-K."/>
            <person name="Ovreas L."/>
            <person name="Rohde M."/>
            <person name="Galperin M.Y."/>
            <person name="Jogler C."/>
        </authorList>
    </citation>
    <scope>NUCLEOTIDE SEQUENCE [LARGE SCALE GENOMIC DNA]</scope>
    <source>
        <strain evidence="15 16">KOR34</strain>
    </source>
</reference>
<dbReference type="InterPro" id="IPR027359">
    <property type="entry name" value="Volt_channel_dom_sf"/>
</dbReference>
<dbReference type="Pfam" id="PF00520">
    <property type="entry name" value="Ion_trans"/>
    <property type="match status" value="1"/>
</dbReference>
<feature type="transmembrane region" description="Helical" evidence="13">
    <location>
        <begin position="201"/>
        <end position="225"/>
    </location>
</feature>
<keyword evidence="11 15" id="KW-0407">Ion channel</keyword>
<dbReference type="Gene3D" id="1.10.287.70">
    <property type="match status" value="1"/>
</dbReference>
<evidence type="ECO:0000256" key="6">
    <source>
        <dbReference type="ARBA" id="ARBA00022882"/>
    </source>
</evidence>
<name>A0A5C5UXS5_9BACT</name>
<dbReference type="EMBL" id="SIHJ01000005">
    <property type="protein sequence ID" value="TWT30440.1"/>
    <property type="molecule type" value="Genomic_DNA"/>
</dbReference>
<gene>
    <name evidence="15" type="ORF">KOR34_49990</name>
</gene>
<keyword evidence="6" id="KW-0851">Voltage-gated channel</keyword>
<evidence type="ECO:0000313" key="15">
    <source>
        <dbReference type="EMBL" id="TWT30440.1"/>
    </source>
</evidence>
<evidence type="ECO:0000256" key="1">
    <source>
        <dbReference type="ARBA" id="ARBA00004141"/>
    </source>
</evidence>
<evidence type="ECO:0000256" key="7">
    <source>
        <dbReference type="ARBA" id="ARBA00022958"/>
    </source>
</evidence>
<feature type="transmembrane region" description="Helical" evidence="13">
    <location>
        <begin position="21"/>
        <end position="39"/>
    </location>
</feature>
<accession>A0A5C5UXS5</accession>
<dbReference type="RefSeq" id="WP_146568793.1">
    <property type="nucleotide sequence ID" value="NZ_SIHJ01000005.1"/>
</dbReference>
<dbReference type="PANTHER" id="PTHR11537">
    <property type="entry name" value="VOLTAGE-GATED POTASSIUM CHANNEL"/>
    <property type="match status" value="1"/>
</dbReference>
<comment type="subcellular location">
    <subcellularLocation>
        <location evidence="1">Membrane</location>
        <topology evidence="1">Multi-pass membrane protein</topology>
    </subcellularLocation>
</comment>
<dbReference type="GO" id="GO:0008076">
    <property type="term" value="C:voltage-gated potassium channel complex"/>
    <property type="evidence" value="ECO:0007669"/>
    <property type="project" value="InterPro"/>
</dbReference>
<dbReference type="PRINTS" id="PR00169">
    <property type="entry name" value="KCHANNEL"/>
</dbReference>
<feature type="domain" description="Ion transport" evidence="14">
    <location>
        <begin position="17"/>
        <end position="230"/>
    </location>
</feature>
<keyword evidence="5" id="KW-0631">Potassium channel</keyword>
<feature type="region of interest" description="Disordered" evidence="12">
    <location>
        <begin position="233"/>
        <end position="256"/>
    </location>
</feature>
<keyword evidence="9" id="KW-0406">Ion transport</keyword>
<comment type="caution">
    <text evidence="15">The sequence shown here is derived from an EMBL/GenBank/DDBJ whole genome shotgun (WGS) entry which is preliminary data.</text>
</comment>
<dbReference type="AlphaFoldDB" id="A0A5C5UXS5"/>
<evidence type="ECO:0000259" key="14">
    <source>
        <dbReference type="Pfam" id="PF00520"/>
    </source>
</evidence>
<evidence type="ECO:0000256" key="5">
    <source>
        <dbReference type="ARBA" id="ARBA00022826"/>
    </source>
</evidence>
<evidence type="ECO:0000256" key="12">
    <source>
        <dbReference type="SAM" id="MobiDB-lite"/>
    </source>
</evidence>
<keyword evidence="16" id="KW-1185">Reference proteome</keyword>